<dbReference type="OrthoDB" id="2110614at2"/>
<keyword evidence="4" id="KW-1185">Reference proteome</keyword>
<sequence length="244" mass="28451">MTEKKYILFIVEGDSDYMFYGEYFNDLVSENNFNLDIKVTDGDILTKKVDDPIQLVKNSFNYALQKSKLKKTDFVQIFQICDIDGSYFSEEQFIISSQKEYYDKSYQYSPYGSPNINVPDQKSKESIIATWSTKKHNQDILSTTESIDMGNEVIIPYKLFYVSLFLEHLLKNDPLIDPCDKRDCIDDYIDYHKLENFIDLLDSKKNSDEFDESWEILKTNGGIYNPSSNLNILVNILKNNLLSN</sequence>
<dbReference type="RefSeq" id="WP_031366819.1">
    <property type="nucleotide sequence ID" value="NZ_FPKS01000016.1"/>
</dbReference>
<dbReference type="EMBL" id="JXJT01000023">
    <property type="protein sequence ID" value="PCS01199.1"/>
    <property type="molecule type" value="Genomic_DNA"/>
</dbReference>
<gene>
    <name evidence="1" type="ORF">RR45_GL001095</name>
    <name evidence="2" type="ORF">SAMN02746068_01953</name>
</gene>
<evidence type="ECO:0000313" key="4">
    <source>
        <dbReference type="Proteomes" id="UP000218979"/>
    </source>
</evidence>
<dbReference type="STRING" id="1122154.SAMN02746068_01953"/>
<protein>
    <recommendedName>
        <fullName evidence="5">DUF4276 family protein</fullName>
    </recommendedName>
</protein>
<accession>A0A1K2HI43</accession>
<evidence type="ECO:0000313" key="1">
    <source>
        <dbReference type="EMBL" id="PCS01199.1"/>
    </source>
</evidence>
<name>A0A1K2HI43_9LACT</name>
<evidence type="ECO:0000313" key="3">
    <source>
        <dbReference type="Proteomes" id="UP000185655"/>
    </source>
</evidence>
<dbReference type="AlphaFoldDB" id="A0A1K2HI43"/>
<dbReference type="Proteomes" id="UP000218979">
    <property type="component" value="Unassembled WGS sequence"/>
</dbReference>
<evidence type="ECO:0008006" key="5">
    <source>
        <dbReference type="Google" id="ProtNLM"/>
    </source>
</evidence>
<proteinExistence type="predicted"/>
<reference evidence="1 4" key="1">
    <citation type="submission" date="2014-12" db="EMBL/GenBank/DDBJ databases">
        <title>Draft genome sequences of 10 type strains of Lactococcus.</title>
        <authorList>
            <person name="Sun Z."/>
            <person name="Zhong Z."/>
            <person name="Liu W."/>
            <person name="Zhang W."/>
            <person name="Zhang H."/>
        </authorList>
    </citation>
    <scope>NUCLEOTIDE SEQUENCE [LARGE SCALE GENOMIC DNA]</scope>
    <source>
        <strain evidence="1 4">DSM 22330</strain>
    </source>
</reference>
<dbReference type="EMBL" id="FPKS01000016">
    <property type="protein sequence ID" value="SFZ76447.1"/>
    <property type="molecule type" value="Genomic_DNA"/>
</dbReference>
<reference evidence="2 3" key="2">
    <citation type="submission" date="2016-11" db="EMBL/GenBank/DDBJ databases">
        <authorList>
            <person name="Jaros S."/>
            <person name="Januszkiewicz K."/>
            <person name="Wedrychowicz H."/>
        </authorList>
    </citation>
    <scope>NUCLEOTIDE SEQUENCE [LARGE SCALE GENOMIC DNA]</scope>
    <source>
        <strain evidence="2 3">DSM 22330</strain>
    </source>
</reference>
<dbReference type="Proteomes" id="UP000185655">
    <property type="component" value="Unassembled WGS sequence"/>
</dbReference>
<evidence type="ECO:0000313" key="2">
    <source>
        <dbReference type="EMBL" id="SFZ76447.1"/>
    </source>
</evidence>
<organism evidence="2 3">
    <name type="scientific">Pseudolactococcus chungangensis CAU 28 = DSM 22330</name>
    <dbReference type="NCBI Taxonomy" id="1122154"/>
    <lineage>
        <taxon>Bacteria</taxon>
        <taxon>Bacillati</taxon>
        <taxon>Bacillota</taxon>
        <taxon>Bacilli</taxon>
        <taxon>Lactobacillales</taxon>
        <taxon>Streptococcaceae</taxon>
        <taxon>Pseudolactococcus</taxon>
    </lineage>
</organism>